<reference evidence="1 2" key="1">
    <citation type="submission" date="2019-02" db="EMBL/GenBank/DDBJ databases">
        <authorList>
            <person name="Li Y."/>
        </authorList>
    </citation>
    <scope>NUCLEOTIDE SEQUENCE [LARGE SCALE GENOMIC DNA]</scope>
    <source>
        <strain evidence="1 2">3-7</strain>
    </source>
</reference>
<dbReference type="EMBL" id="SGIS01000038">
    <property type="protein sequence ID" value="RZF61104.1"/>
    <property type="molecule type" value="Genomic_DNA"/>
</dbReference>
<name>A0A4Q6XUE1_9SPHN</name>
<evidence type="ECO:0000313" key="1">
    <source>
        <dbReference type="EMBL" id="RZF61104.1"/>
    </source>
</evidence>
<organism evidence="1 2">
    <name type="scientific">Sphingomonas populi</name>
    <dbReference type="NCBI Taxonomy" id="2484750"/>
    <lineage>
        <taxon>Bacteria</taxon>
        <taxon>Pseudomonadati</taxon>
        <taxon>Pseudomonadota</taxon>
        <taxon>Alphaproteobacteria</taxon>
        <taxon>Sphingomonadales</taxon>
        <taxon>Sphingomonadaceae</taxon>
        <taxon>Sphingomonas</taxon>
    </lineage>
</organism>
<evidence type="ECO:0000313" key="2">
    <source>
        <dbReference type="Proteomes" id="UP000292085"/>
    </source>
</evidence>
<dbReference type="AlphaFoldDB" id="A0A4Q6XUE1"/>
<keyword evidence="2" id="KW-1185">Reference proteome</keyword>
<proteinExistence type="predicted"/>
<dbReference type="Proteomes" id="UP000292085">
    <property type="component" value="Unassembled WGS sequence"/>
</dbReference>
<gene>
    <name evidence="1" type="ORF">EWE75_19470</name>
</gene>
<sequence>MPIGALKTHMSLNVPQRRVHAKSAGYTGYTLEVSGLPWGGGPHKVVRYRADGDRCGEMLDSQEGEGVSVVIQSNLAVPDVEIIEISQGSS</sequence>
<dbReference type="RefSeq" id="WP_130159776.1">
    <property type="nucleotide sequence ID" value="NZ_SGIS01000038.1"/>
</dbReference>
<protein>
    <submittedName>
        <fullName evidence="1">Uncharacterized protein</fullName>
    </submittedName>
</protein>
<dbReference type="OrthoDB" id="9776971at2"/>
<comment type="caution">
    <text evidence="1">The sequence shown here is derived from an EMBL/GenBank/DDBJ whole genome shotgun (WGS) entry which is preliminary data.</text>
</comment>
<accession>A0A4Q6XUE1</accession>